<accession>A0A084AKU6</accession>
<dbReference type="OrthoDB" id="2106152at2759"/>
<name>A0A084AKU6_STACB</name>
<evidence type="ECO:0000313" key="2">
    <source>
        <dbReference type="EMBL" id="KEY65925.1"/>
    </source>
</evidence>
<organism evidence="2 3">
    <name type="scientific">Stachybotrys chartarum (strain CBS 109288 / IBT 7711)</name>
    <name type="common">Toxic black mold</name>
    <name type="synonym">Stilbospora chartarum</name>
    <dbReference type="NCBI Taxonomy" id="1280523"/>
    <lineage>
        <taxon>Eukaryota</taxon>
        <taxon>Fungi</taxon>
        <taxon>Dikarya</taxon>
        <taxon>Ascomycota</taxon>
        <taxon>Pezizomycotina</taxon>
        <taxon>Sordariomycetes</taxon>
        <taxon>Hypocreomycetidae</taxon>
        <taxon>Hypocreales</taxon>
        <taxon>Stachybotryaceae</taxon>
        <taxon>Stachybotrys</taxon>
    </lineage>
</organism>
<evidence type="ECO:0000256" key="1">
    <source>
        <dbReference type="SAM" id="MobiDB-lite"/>
    </source>
</evidence>
<dbReference type="Proteomes" id="UP000028045">
    <property type="component" value="Unassembled WGS sequence"/>
</dbReference>
<dbReference type="AlphaFoldDB" id="A0A084AKU6"/>
<dbReference type="HOGENOM" id="CLU_2055390_0_0_1"/>
<keyword evidence="3" id="KW-1185">Reference proteome</keyword>
<feature type="region of interest" description="Disordered" evidence="1">
    <location>
        <begin position="51"/>
        <end position="78"/>
    </location>
</feature>
<dbReference type="EMBL" id="KL648678">
    <property type="protein sequence ID" value="KEY65925.1"/>
    <property type="molecule type" value="Genomic_DNA"/>
</dbReference>
<evidence type="ECO:0000313" key="3">
    <source>
        <dbReference type="Proteomes" id="UP000028045"/>
    </source>
</evidence>
<protein>
    <submittedName>
        <fullName evidence="2">Uncharacterized protein</fullName>
    </submittedName>
</protein>
<feature type="non-terminal residue" evidence="2">
    <location>
        <position position="1"/>
    </location>
</feature>
<gene>
    <name evidence="2" type="ORF">S7711_11184</name>
</gene>
<proteinExistence type="predicted"/>
<reference evidence="2 3" key="1">
    <citation type="journal article" date="2014" name="BMC Genomics">
        <title>Comparative genome sequencing reveals chemotype-specific gene clusters in the toxigenic black mold Stachybotrys.</title>
        <authorList>
            <person name="Semeiks J."/>
            <person name="Borek D."/>
            <person name="Otwinowski Z."/>
            <person name="Grishin N.V."/>
        </authorList>
    </citation>
    <scope>NUCLEOTIDE SEQUENCE [LARGE SCALE GENOMIC DNA]</scope>
    <source>
        <strain evidence="3">CBS 109288 / IBT 7711</strain>
    </source>
</reference>
<sequence length="120" mass="13272">HGDAEHSVVYASPSLDLADPAGQTDRRLFSHYLWNASPPLAEVAEWDTLGVEAPPGGGGGRGRRLDAPWPPPTCVATDWPSEDIWERDCDGVEREETATHVEEDVTMRKRWLVVAVLTRL</sequence>